<dbReference type="EMBL" id="LS991952">
    <property type="protein sequence ID" value="SYV95511.1"/>
    <property type="molecule type" value="Genomic_DNA"/>
</dbReference>
<accession>A0A3B0Q3D9</accession>
<name>A0A3B0Q3D9_MYCGL</name>
<sequence>MPSPLEVGKPRAYKLLAGNDSYLASSKYEYLAGLNLSSSFHSA</sequence>
<protein>
    <submittedName>
        <fullName evidence="1">Uncharacterized protein</fullName>
    </submittedName>
</protein>
<dbReference type="AlphaFoldDB" id="A0A3B0Q3D9"/>
<dbReference type="Proteomes" id="UP000260136">
    <property type="component" value="Chromosome"/>
</dbReference>
<evidence type="ECO:0000313" key="2">
    <source>
        <dbReference type="Proteomes" id="UP000260136"/>
    </source>
</evidence>
<reference evidence="2" key="1">
    <citation type="submission" date="2018-06" db="EMBL/GenBank/DDBJ databases">
        <authorList>
            <consortium name="Pathogen Informatics"/>
        </authorList>
    </citation>
    <scope>NUCLEOTIDE SEQUENCE [LARGE SCALE GENOMIC DNA]</scope>
    <source>
        <strain evidence="2">NCTC10115</strain>
    </source>
</reference>
<gene>
    <name evidence="1" type="ORF">NCTC10115_01446</name>
</gene>
<evidence type="ECO:0000313" key="1">
    <source>
        <dbReference type="EMBL" id="SYV95511.1"/>
    </source>
</evidence>
<organism evidence="1 2">
    <name type="scientific">Mycoplasmoides gallisepticum</name>
    <name type="common">Mycoplasma gallisepticum</name>
    <dbReference type="NCBI Taxonomy" id="2096"/>
    <lineage>
        <taxon>Bacteria</taxon>
        <taxon>Bacillati</taxon>
        <taxon>Mycoplasmatota</taxon>
        <taxon>Mycoplasmoidales</taxon>
        <taxon>Mycoplasmoidaceae</taxon>
        <taxon>Mycoplasmoides</taxon>
    </lineage>
</organism>
<proteinExistence type="predicted"/>